<dbReference type="RefSeq" id="WP_111591891.1">
    <property type="nucleotide sequence ID" value="NZ_QLMA01000003.1"/>
</dbReference>
<evidence type="ECO:0000256" key="6">
    <source>
        <dbReference type="ARBA" id="ARBA00023136"/>
    </source>
</evidence>
<feature type="transmembrane region" description="Helical" evidence="7">
    <location>
        <begin position="136"/>
        <end position="157"/>
    </location>
</feature>
<comment type="subcellular location">
    <subcellularLocation>
        <location evidence="1">Membrane</location>
        <topology evidence="1">Multi-pass membrane protein</topology>
    </subcellularLocation>
</comment>
<evidence type="ECO:0000256" key="4">
    <source>
        <dbReference type="ARBA" id="ARBA00022801"/>
    </source>
</evidence>
<proteinExistence type="inferred from homology"/>
<dbReference type="InterPro" id="IPR022764">
    <property type="entry name" value="Peptidase_S54_rhomboid_dom"/>
</dbReference>
<dbReference type="EMBL" id="QLMA01000003">
    <property type="protein sequence ID" value="RAJ83229.1"/>
    <property type="molecule type" value="Genomic_DNA"/>
</dbReference>
<feature type="transmembrane region" description="Helical" evidence="7">
    <location>
        <begin position="20"/>
        <end position="37"/>
    </location>
</feature>
<evidence type="ECO:0000313" key="11">
    <source>
        <dbReference type="Proteomes" id="UP000249819"/>
    </source>
</evidence>
<dbReference type="InterPro" id="IPR035952">
    <property type="entry name" value="Rhomboid-like_sf"/>
</dbReference>
<feature type="transmembrane region" description="Helical" evidence="7">
    <location>
        <begin position="108"/>
        <end position="130"/>
    </location>
</feature>
<dbReference type="Gene3D" id="1.20.1540.10">
    <property type="entry name" value="Rhomboid-like"/>
    <property type="match status" value="1"/>
</dbReference>
<dbReference type="PANTHER" id="PTHR43731:SF14">
    <property type="entry name" value="PRESENILIN-ASSOCIATED RHOMBOID-LIKE PROTEIN, MITOCHONDRIAL"/>
    <property type="match status" value="1"/>
</dbReference>
<comment type="caution">
    <text evidence="10">The sequence shown here is derived from an EMBL/GenBank/DDBJ whole genome shotgun (WGS) entry which is preliminary data.</text>
</comment>
<dbReference type="InterPro" id="IPR046483">
    <property type="entry name" value="DUF6576"/>
</dbReference>
<feature type="domain" description="Peptidase S54 rhomboid" evidence="8">
    <location>
        <begin position="69"/>
        <end position="211"/>
    </location>
</feature>
<keyword evidence="3 7" id="KW-0812">Transmembrane</keyword>
<evidence type="ECO:0000256" key="5">
    <source>
        <dbReference type="ARBA" id="ARBA00022989"/>
    </source>
</evidence>
<evidence type="ECO:0000256" key="3">
    <source>
        <dbReference type="ARBA" id="ARBA00022692"/>
    </source>
</evidence>
<feature type="transmembrane region" description="Helical" evidence="7">
    <location>
        <begin position="169"/>
        <end position="187"/>
    </location>
</feature>
<feature type="transmembrane region" description="Helical" evidence="7">
    <location>
        <begin position="72"/>
        <end position="96"/>
    </location>
</feature>
<evidence type="ECO:0000259" key="9">
    <source>
        <dbReference type="Pfam" id="PF20216"/>
    </source>
</evidence>
<keyword evidence="4" id="KW-0378">Hydrolase</keyword>
<sequence>MNGTSFQSDIRYWLRQGNTINHLLFWNIIIFLGLNLLRLVDRFSQSGMFDWVYSQVALHSNLSIFITKPWGLITYMFSHVQIFHILFNMLNLFWFGNIFREMLGNQRVLPVYLMGGLVGGLVYMAAYYLFVHNIDGLMIGASASVMCLLVAAATQVPNYEIGLMFIGSVRLKWLALALVIIGLITMFDGNFGGVMSHLGGAAFGFAYIKLLQNGTDLARPLIWLFTPSERKASKPTVKKFKPKKSPLKIVKKTDENTQSKLDQLLDKINEKGYSSLSAEEKAWLEKVSKEN</sequence>
<reference evidence="10 11" key="1">
    <citation type="submission" date="2018-06" db="EMBL/GenBank/DDBJ databases">
        <title>Genomic Encyclopedia of Archaeal and Bacterial Type Strains, Phase II (KMG-II): from individual species to whole genera.</title>
        <authorList>
            <person name="Goeker M."/>
        </authorList>
    </citation>
    <scope>NUCLEOTIDE SEQUENCE [LARGE SCALE GENOMIC DNA]</scope>
    <source>
        <strain evidence="10 11">DSM 29821</strain>
    </source>
</reference>
<feature type="domain" description="DUF6576" evidence="9">
    <location>
        <begin position="256"/>
        <end position="289"/>
    </location>
</feature>
<keyword evidence="6 7" id="KW-0472">Membrane</keyword>
<evidence type="ECO:0000259" key="8">
    <source>
        <dbReference type="Pfam" id="PF01694"/>
    </source>
</evidence>
<name>A0A327W1W8_9BACT</name>
<accession>A0A327W1W8</accession>
<dbReference type="Pfam" id="PF20216">
    <property type="entry name" value="DUF6576"/>
    <property type="match status" value="1"/>
</dbReference>
<keyword evidence="11" id="KW-1185">Reference proteome</keyword>
<keyword evidence="5 7" id="KW-1133">Transmembrane helix</keyword>
<evidence type="ECO:0000313" key="10">
    <source>
        <dbReference type="EMBL" id="RAJ83229.1"/>
    </source>
</evidence>
<dbReference type="SUPFAM" id="SSF144091">
    <property type="entry name" value="Rhomboid-like"/>
    <property type="match status" value="1"/>
</dbReference>
<dbReference type="GO" id="GO:0006508">
    <property type="term" value="P:proteolysis"/>
    <property type="evidence" value="ECO:0007669"/>
    <property type="project" value="UniProtKB-KW"/>
</dbReference>
<dbReference type="PANTHER" id="PTHR43731">
    <property type="entry name" value="RHOMBOID PROTEASE"/>
    <property type="match status" value="1"/>
</dbReference>
<evidence type="ECO:0000256" key="2">
    <source>
        <dbReference type="ARBA" id="ARBA00009045"/>
    </source>
</evidence>
<dbReference type="GO" id="GO:0004252">
    <property type="term" value="F:serine-type endopeptidase activity"/>
    <property type="evidence" value="ECO:0007669"/>
    <property type="project" value="InterPro"/>
</dbReference>
<organism evidence="10 11">
    <name type="scientific">Chitinophaga dinghuensis</name>
    <dbReference type="NCBI Taxonomy" id="1539050"/>
    <lineage>
        <taxon>Bacteria</taxon>
        <taxon>Pseudomonadati</taxon>
        <taxon>Bacteroidota</taxon>
        <taxon>Chitinophagia</taxon>
        <taxon>Chitinophagales</taxon>
        <taxon>Chitinophagaceae</taxon>
        <taxon>Chitinophaga</taxon>
    </lineage>
</organism>
<protein>
    <submittedName>
        <fullName evidence="10">Membrane associated rhomboid family serine protease</fullName>
    </submittedName>
</protein>
<gene>
    <name evidence="10" type="ORF">CLV59_103190</name>
</gene>
<dbReference type="Pfam" id="PF01694">
    <property type="entry name" value="Rhomboid"/>
    <property type="match status" value="1"/>
</dbReference>
<keyword evidence="10" id="KW-0645">Protease</keyword>
<evidence type="ECO:0000256" key="1">
    <source>
        <dbReference type="ARBA" id="ARBA00004141"/>
    </source>
</evidence>
<dbReference type="OrthoDB" id="680602at2"/>
<comment type="similarity">
    <text evidence="2">Belongs to the peptidase S54 family.</text>
</comment>
<evidence type="ECO:0000256" key="7">
    <source>
        <dbReference type="SAM" id="Phobius"/>
    </source>
</evidence>
<dbReference type="AlphaFoldDB" id="A0A327W1W8"/>
<dbReference type="GO" id="GO:0016020">
    <property type="term" value="C:membrane"/>
    <property type="evidence" value="ECO:0007669"/>
    <property type="project" value="UniProtKB-SubCell"/>
</dbReference>
<dbReference type="Proteomes" id="UP000249819">
    <property type="component" value="Unassembled WGS sequence"/>
</dbReference>
<dbReference type="InterPro" id="IPR050925">
    <property type="entry name" value="Rhomboid_protease_S54"/>
</dbReference>